<organism evidence="1 2">
    <name type="scientific">Pholiota conissans</name>
    <dbReference type="NCBI Taxonomy" id="109636"/>
    <lineage>
        <taxon>Eukaryota</taxon>
        <taxon>Fungi</taxon>
        <taxon>Dikarya</taxon>
        <taxon>Basidiomycota</taxon>
        <taxon>Agaricomycotina</taxon>
        <taxon>Agaricomycetes</taxon>
        <taxon>Agaricomycetidae</taxon>
        <taxon>Agaricales</taxon>
        <taxon>Agaricineae</taxon>
        <taxon>Strophariaceae</taxon>
        <taxon>Pholiota</taxon>
    </lineage>
</organism>
<gene>
    <name evidence="1" type="ORF">BDN70DRAFT_994198</name>
</gene>
<accession>A0A9P5Z072</accession>
<evidence type="ECO:0008006" key="3">
    <source>
        <dbReference type="Google" id="ProtNLM"/>
    </source>
</evidence>
<dbReference type="OrthoDB" id="3045590at2759"/>
<comment type="caution">
    <text evidence="1">The sequence shown here is derived from an EMBL/GenBank/DDBJ whole genome shotgun (WGS) entry which is preliminary data.</text>
</comment>
<proteinExistence type="predicted"/>
<keyword evidence="2" id="KW-1185">Reference proteome</keyword>
<reference evidence="1" key="1">
    <citation type="submission" date="2020-11" db="EMBL/GenBank/DDBJ databases">
        <authorList>
            <consortium name="DOE Joint Genome Institute"/>
            <person name="Ahrendt S."/>
            <person name="Riley R."/>
            <person name="Andreopoulos W."/>
            <person name="Labutti K."/>
            <person name="Pangilinan J."/>
            <person name="Ruiz-Duenas F.J."/>
            <person name="Barrasa J.M."/>
            <person name="Sanchez-Garcia M."/>
            <person name="Camarero S."/>
            <person name="Miyauchi S."/>
            <person name="Serrano A."/>
            <person name="Linde D."/>
            <person name="Babiker R."/>
            <person name="Drula E."/>
            <person name="Ayuso-Fernandez I."/>
            <person name="Pacheco R."/>
            <person name="Padilla G."/>
            <person name="Ferreira P."/>
            <person name="Barriuso J."/>
            <person name="Kellner H."/>
            <person name="Castanera R."/>
            <person name="Alfaro M."/>
            <person name="Ramirez L."/>
            <person name="Pisabarro A.G."/>
            <person name="Kuo A."/>
            <person name="Tritt A."/>
            <person name="Lipzen A."/>
            <person name="He G."/>
            <person name="Yan M."/>
            <person name="Ng V."/>
            <person name="Cullen D."/>
            <person name="Martin F."/>
            <person name="Rosso M.-N."/>
            <person name="Henrissat B."/>
            <person name="Hibbett D."/>
            <person name="Martinez A.T."/>
            <person name="Grigoriev I.V."/>
        </authorList>
    </citation>
    <scope>NUCLEOTIDE SEQUENCE</scope>
    <source>
        <strain evidence="1">CIRM-BRFM 674</strain>
    </source>
</reference>
<dbReference type="EMBL" id="MU155234">
    <property type="protein sequence ID" value="KAF9478421.1"/>
    <property type="molecule type" value="Genomic_DNA"/>
</dbReference>
<dbReference type="AlphaFoldDB" id="A0A9P5Z072"/>
<evidence type="ECO:0000313" key="1">
    <source>
        <dbReference type="EMBL" id="KAF9478421.1"/>
    </source>
</evidence>
<evidence type="ECO:0000313" key="2">
    <source>
        <dbReference type="Proteomes" id="UP000807469"/>
    </source>
</evidence>
<sequence>MVFHVTVDDCSHSPLTNARRCSQVCRFWRKISLESPTIWANSIDLTSLGQEGDEWRNEVLRRIQNSALTVMGRCLEPEKLGLCKFFVRLLSDHWERIHDLDITFDADRMTNAEELIQALIRPAPNLRAFSLKPVSLLGTNEITFPLETQLFNGVAPSLVDFFVADDTILFGRGQQQLLTTLSASPLRHLALTSFAKFTTAEIIATLSHLPLLESFIVNMWIGPQDIPPPSRVRVSLPKLKLMMVRSVNMAVYSDFLSHIYAHPGCVLTTHTKHIAGSELGAEIAEGLHHVLKRFSNNFLASNINTMRTVTKMTLTFADHLFRLVCDNDPSEDLDTRQKFEFLIHRGILTSGLPLEACADALSSLRYPESIKILDLDSPLSRSGLSSVTVGTLLAKFDLALDSITELSATPQGLMRALARQPQGTIPFPKLTTVIVRQWDLEKGAFLRIKEFLLDRQHVAPVKTLHLITAPYGVLSDLQLFDEFAGLCILWRDMRFCVTT</sequence>
<protein>
    <recommendedName>
        <fullName evidence="3">F-box domain-containing protein</fullName>
    </recommendedName>
</protein>
<dbReference type="Proteomes" id="UP000807469">
    <property type="component" value="Unassembled WGS sequence"/>
</dbReference>
<name>A0A9P5Z072_9AGAR</name>